<keyword evidence="1" id="KW-1133">Transmembrane helix</keyword>
<evidence type="ECO:0000313" key="3">
    <source>
        <dbReference type="Proteomes" id="UP001156836"/>
    </source>
</evidence>
<gene>
    <name evidence="2" type="ORF">GCM10007860_10490</name>
</gene>
<dbReference type="InterPro" id="IPR018706">
    <property type="entry name" value="DUF2214_membrane"/>
</dbReference>
<name>A0ABQ6BR13_9NEIS</name>
<feature type="transmembrane region" description="Helical" evidence="1">
    <location>
        <begin position="6"/>
        <end position="25"/>
    </location>
</feature>
<keyword evidence="1" id="KW-0812">Transmembrane</keyword>
<feature type="transmembrane region" description="Helical" evidence="1">
    <location>
        <begin position="127"/>
        <end position="145"/>
    </location>
</feature>
<sequence length="150" mass="16702">MLLDATLAAAHFIAIFMLITFLSIETVLCKRDWMPGAAARLARYDLLYFLMAMLVLATGLLRLFLGAHGKDFLLANPVFHAKITVFVLIAAVSIYPTRRFQAWRKAARLDAGFVPPPDDLKRVRTCLMVETHLIVLMPIFGALMARGVGL</sequence>
<dbReference type="EMBL" id="BSOZ01000010">
    <property type="protein sequence ID" value="GLS03904.1"/>
    <property type="molecule type" value="Genomic_DNA"/>
</dbReference>
<reference evidence="3" key="1">
    <citation type="journal article" date="2019" name="Int. J. Syst. Evol. Microbiol.">
        <title>The Global Catalogue of Microorganisms (GCM) 10K type strain sequencing project: providing services to taxonomists for standard genome sequencing and annotation.</title>
        <authorList>
            <consortium name="The Broad Institute Genomics Platform"/>
            <consortium name="The Broad Institute Genome Sequencing Center for Infectious Disease"/>
            <person name="Wu L."/>
            <person name="Ma J."/>
        </authorList>
    </citation>
    <scope>NUCLEOTIDE SEQUENCE [LARGE SCALE GENOMIC DNA]</scope>
    <source>
        <strain evidence="3">NBRC 104970</strain>
    </source>
</reference>
<accession>A0ABQ6BR13</accession>
<protein>
    <submittedName>
        <fullName evidence="2">Membrane protein</fullName>
    </submittedName>
</protein>
<proteinExistence type="predicted"/>
<dbReference type="Pfam" id="PF09980">
    <property type="entry name" value="DUF2214"/>
    <property type="match status" value="1"/>
</dbReference>
<evidence type="ECO:0000256" key="1">
    <source>
        <dbReference type="SAM" id="Phobius"/>
    </source>
</evidence>
<keyword evidence="1" id="KW-0472">Membrane</keyword>
<feature type="transmembrane region" description="Helical" evidence="1">
    <location>
        <begin position="46"/>
        <end position="65"/>
    </location>
</feature>
<dbReference type="Proteomes" id="UP001156836">
    <property type="component" value="Unassembled WGS sequence"/>
</dbReference>
<organism evidence="2 3">
    <name type="scientific">Chitiniphilus shinanonensis</name>
    <dbReference type="NCBI Taxonomy" id="553088"/>
    <lineage>
        <taxon>Bacteria</taxon>
        <taxon>Pseudomonadati</taxon>
        <taxon>Pseudomonadota</taxon>
        <taxon>Betaproteobacteria</taxon>
        <taxon>Neisseriales</taxon>
        <taxon>Chitinibacteraceae</taxon>
        <taxon>Chitiniphilus</taxon>
    </lineage>
</organism>
<comment type="caution">
    <text evidence="2">The sequence shown here is derived from an EMBL/GenBank/DDBJ whole genome shotgun (WGS) entry which is preliminary data.</text>
</comment>
<feature type="transmembrane region" description="Helical" evidence="1">
    <location>
        <begin position="77"/>
        <end position="95"/>
    </location>
</feature>
<evidence type="ECO:0000313" key="2">
    <source>
        <dbReference type="EMBL" id="GLS03904.1"/>
    </source>
</evidence>
<keyword evidence="3" id="KW-1185">Reference proteome</keyword>
<dbReference type="RefSeq" id="WP_018749022.1">
    <property type="nucleotide sequence ID" value="NZ_BAABUF010000034.1"/>
</dbReference>